<dbReference type="EMBL" id="BIFH01000034">
    <property type="protein sequence ID" value="GCD99673.1"/>
    <property type="molecule type" value="Genomic_DNA"/>
</dbReference>
<dbReference type="InterPro" id="IPR033116">
    <property type="entry name" value="TRYPSIN_SER"/>
</dbReference>
<evidence type="ECO:0000313" key="3">
    <source>
        <dbReference type="Proteomes" id="UP000286931"/>
    </source>
</evidence>
<evidence type="ECO:0000313" key="2">
    <source>
        <dbReference type="EMBL" id="GCD99673.1"/>
    </source>
</evidence>
<gene>
    <name evidence="2" type="ORF">EHYA_07395</name>
</gene>
<evidence type="ECO:0000256" key="1">
    <source>
        <dbReference type="SAM" id="SignalP"/>
    </source>
</evidence>
<dbReference type="AlphaFoldDB" id="A0A401YYL3"/>
<reference evidence="2 3" key="1">
    <citation type="submission" date="2018-12" db="EMBL/GenBank/DDBJ databases">
        <title>Draft genome sequence of Embleya hyalina NBRC 13850T.</title>
        <authorList>
            <person name="Komaki H."/>
            <person name="Hosoyama A."/>
            <person name="Kimura A."/>
            <person name="Ichikawa N."/>
            <person name="Tamura T."/>
        </authorList>
    </citation>
    <scope>NUCLEOTIDE SEQUENCE [LARGE SCALE GENOMIC DNA]</scope>
    <source>
        <strain evidence="2 3">NBRC 13850</strain>
    </source>
</reference>
<dbReference type="SUPFAM" id="SSF50494">
    <property type="entry name" value="Trypsin-like serine proteases"/>
    <property type="match status" value="1"/>
</dbReference>
<dbReference type="RefSeq" id="WP_126641465.1">
    <property type="nucleotide sequence ID" value="NZ_BIFH01000034.1"/>
</dbReference>
<dbReference type="GO" id="GO:0004252">
    <property type="term" value="F:serine-type endopeptidase activity"/>
    <property type="evidence" value="ECO:0007669"/>
    <property type="project" value="InterPro"/>
</dbReference>
<name>A0A401YYL3_9ACTN</name>
<dbReference type="GO" id="GO:0006508">
    <property type="term" value="P:proteolysis"/>
    <property type="evidence" value="ECO:0007669"/>
    <property type="project" value="InterPro"/>
</dbReference>
<sequence>MSRNIKRLAAAVVAFAALATVPYSASADTPTELSAAVLAGMSPEEQGRVLEPLRVVADGVVTVGRDLRADIYTSAEMSADYKALNVYLTDTSQADAFIAQVHKEYPNADTKLIVVKQGKNSEASMIREASLLLDDKTLPFEVYSASFAGDGGSITLSVNDPGNANSYLVSAKGRNRTAAPTLDVRVEKGAAAKPLTRENDFAPFYAGGALGVGSSPERSFCTSGIPTISTWDARQWLVTAGHCYDVGAQVYTHGGNYVGQVRAKDPNVDAAFIETETSDYTWDGYDTNGYMRGLNGARSTVAGDYVCNLGYNTKVMCNIRVAGSNIWPVNGTNIVGSVGGQWDDYYAATGGDSGGPIITINDTNTRQINGTVSTGFRCDNVACKSVGWPSAVAIMNAFSVRLHHR</sequence>
<organism evidence="2 3">
    <name type="scientific">Embleya hyalina</name>
    <dbReference type="NCBI Taxonomy" id="516124"/>
    <lineage>
        <taxon>Bacteria</taxon>
        <taxon>Bacillati</taxon>
        <taxon>Actinomycetota</taxon>
        <taxon>Actinomycetes</taxon>
        <taxon>Kitasatosporales</taxon>
        <taxon>Streptomycetaceae</taxon>
        <taxon>Embleya</taxon>
    </lineage>
</organism>
<dbReference type="OrthoDB" id="3663208at2"/>
<dbReference type="Gene3D" id="2.40.10.10">
    <property type="entry name" value="Trypsin-like serine proteases"/>
    <property type="match status" value="2"/>
</dbReference>
<keyword evidence="3" id="KW-1185">Reference proteome</keyword>
<dbReference type="InterPro" id="IPR018114">
    <property type="entry name" value="TRYPSIN_HIS"/>
</dbReference>
<comment type="caution">
    <text evidence="2">The sequence shown here is derived from an EMBL/GenBank/DDBJ whole genome shotgun (WGS) entry which is preliminary data.</text>
</comment>
<protein>
    <recommendedName>
        <fullName evidence="4">Serine protease</fullName>
    </recommendedName>
</protein>
<dbReference type="PROSITE" id="PS00135">
    <property type="entry name" value="TRYPSIN_SER"/>
    <property type="match status" value="1"/>
</dbReference>
<dbReference type="PROSITE" id="PS00134">
    <property type="entry name" value="TRYPSIN_HIS"/>
    <property type="match status" value="1"/>
</dbReference>
<dbReference type="InterPro" id="IPR009003">
    <property type="entry name" value="Peptidase_S1_PA"/>
</dbReference>
<dbReference type="InterPro" id="IPR043504">
    <property type="entry name" value="Peptidase_S1_PA_chymotrypsin"/>
</dbReference>
<proteinExistence type="predicted"/>
<evidence type="ECO:0008006" key="4">
    <source>
        <dbReference type="Google" id="ProtNLM"/>
    </source>
</evidence>
<accession>A0A401YYL3</accession>
<dbReference type="Proteomes" id="UP000286931">
    <property type="component" value="Unassembled WGS sequence"/>
</dbReference>
<feature type="signal peptide" evidence="1">
    <location>
        <begin position="1"/>
        <end position="27"/>
    </location>
</feature>
<keyword evidence="1" id="KW-0732">Signal</keyword>
<feature type="chain" id="PRO_5019192296" description="Serine protease" evidence="1">
    <location>
        <begin position="28"/>
        <end position="405"/>
    </location>
</feature>